<accession>A0A7C9A8S4</accession>
<evidence type="ECO:0000256" key="1">
    <source>
        <dbReference type="SAM" id="MobiDB-lite"/>
    </source>
</evidence>
<dbReference type="AlphaFoldDB" id="A0A7C9A8S4"/>
<dbReference type="EMBL" id="GISG01207553">
    <property type="protein sequence ID" value="MBA4660333.1"/>
    <property type="molecule type" value="Transcribed_RNA"/>
</dbReference>
<proteinExistence type="predicted"/>
<reference evidence="2" key="1">
    <citation type="journal article" date="2013" name="J. Plant Res.">
        <title>Effect of fungi and light on seed germination of three Opuntia species from semiarid lands of central Mexico.</title>
        <authorList>
            <person name="Delgado-Sanchez P."/>
            <person name="Jimenez-Bremont J.F."/>
            <person name="Guerrero-Gonzalez Mde L."/>
            <person name="Flores J."/>
        </authorList>
    </citation>
    <scope>NUCLEOTIDE SEQUENCE</scope>
    <source>
        <tissue evidence="2">Cladode</tissue>
    </source>
</reference>
<feature type="region of interest" description="Disordered" evidence="1">
    <location>
        <begin position="78"/>
        <end position="99"/>
    </location>
</feature>
<name>A0A7C9A8S4_OPUST</name>
<protein>
    <submittedName>
        <fullName evidence="2">Uncharacterized protein</fullName>
    </submittedName>
</protein>
<reference evidence="2" key="2">
    <citation type="submission" date="2020-07" db="EMBL/GenBank/DDBJ databases">
        <authorList>
            <person name="Vera ALvarez R."/>
            <person name="Arias-Moreno D.M."/>
            <person name="Jimenez-Jacinto V."/>
            <person name="Jimenez-Bremont J.F."/>
            <person name="Swaminathan K."/>
            <person name="Moose S.P."/>
            <person name="Guerrero-Gonzalez M.L."/>
            <person name="Marino-Ramirez L."/>
            <person name="Landsman D."/>
            <person name="Rodriguez-Kessler M."/>
            <person name="Delgado-Sanchez P."/>
        </authorList>
    </citation>
    <scope>NUCLEOTIDE SEQUENCE</scope>
    <source>
        <tissue evidence="2">Cladode</tissue>
    </source>
</reference>
<evidence type="ECO:0000313" key="2">
    <source>
        <dbReference type="EMBL" id="MBA4660333.1"/>
    </source>
</evidence>
<sequence length="129" mass="14446">MSLSAMSITQSFYNLIVCKIFSLAKLSLQSICSSKNNHPQHQHGWAFDRIKITGIASIQMKFPILTCINTCKSNARDTMAANKQKQKQKQSSTHSKGNLRPSFAIVGRIKANQVFLFCTPSVRQKSQLN</sequence>
<organism evidence="2">
    <name type="scientific">Opuntia streptacantha</name>
    <name type="common">Prickly pear cactus</name>
    <name type="synonym">Opuntia cardona</name>
    <dbReference type="NCBI Taxonomy" id="393608"/>
    <lineage>
        <taxon>Eukaryota</taxon>
        <taxon>Viridiplantae</taxon>
        <taxon>Streptophyta</taxon>
        <taxon>Embryophyta</taxon>
        <taxon>Tracheophyta</taxon>
        <taxon>Spermatophyta</taxon>
        <taxon>Magnoliopsida</taxon>
        <taxon>eudicotyledons</taxon>
        <taxon>Gunneridae</taxon>
        <taxon>Pentapetalae</taxon>
        <taxon>Caryophyllales</taxon>
        <taxon>Cactineae</taxon>
        <taxon>Cactaceae</taxon>
        <taxon>Opuntioideae</taxon>
        <taxon>Opuntia</taxon>
    </lineage>
</organism>